<dbReference type="PROSITE" id="PS52016">
    <property type="entry name" value="TONB_DEPENDENT_REC_3"/>
    <property type="match status" value="1"/>
</dbReference>
<sequence>MNRLKNLLLVTSLLAGSTVVGQQLNYQGKPTLKELFSTIRQQTGYNIIASGNQIDLNTVVKVQAKDKALRDVLDEAFKDLPFTFKIVGREITILPREKSGQQHQKQQQPAKQLLLNGTVRDKSGPVELVTVYNKSNDKVTFTNDKGAFKIERTNHTDTLVFSSVGYEERQLAVAPSQSIISMQLLQTQNLLDEVSVLSYGQEVSKRLNTGSTASVTAATIEKTPTADPLIALQNRVPGMMINTLNGLPGIQTQVQIRGINTVNQDGQARQPLYIVDGIPFNSSSLAYIGANGLTSSYLGESPFKSIDPSTIAGIEVLKDADATAIYGARGANGVILITTKRGKPGRPTISADYYHSFGSIAKYVKMLNTAQYLEMRREAAKNDGIELTSNDYPDLLKWSQTEDHDWQKEYFGNVAHTSNAELSLSGGSSGFNYLLGGGFRRENTVYQKKNGLSVGNFRSNLDYHSNDGKFKASLSASYATDKNEVIPLSFTNFQTLPPNFSLYDADGKLNWTIDNPIAALERTVENRTKNLISNIALSYELLPNLVAKINTGYTRMKMDQLAINPRRSFRPSENILGNNTFTKASTATFNFEPQLNYDLIVGRSSFRALLGGTYIHRGNSAITTSGNGYTDDSQIRDIHAAPIINIEPKDTQYRFLSGFARVGWTFDQKYVVNATVRRDGSSRFGPGKKYGNFWSVGTAWILSEESWLKDNQFGLSFAKLRGSYGLTGNDNIGDYSYFVNYERIFDNYQGQGYLPKNPFNANYQWEVNKKLDLAAEMGFLKDRIIFEANYYRNRSGNQLVGYGLPTQVGFSSVNQNLDANVQNSGWEFSLQTTPINTLAFTWKTNFTMSINRNKLLSYPNLASSSNSLTYQIGKPLNLIWGYEYLGINAADGQPQFRDVNGDGFISFPDDYVPLANNIPTFFGGFGNSFNYKNFDLDVFFSFKKNTHIYNYPFTSAGSVINAPAIVLDRWQHPGEDAKFPAYTTNSSTMSNYNSSGANFVDGSYIRLSNITLSYSVPGKMLDKLKLKNLRAYVTGANLLTITSYKGTDPETGVDMPMLRTFTLGLRTSF</sequence>
<feature type="domain" description="TonB-dependent receptor plug" evidence="8">
    <location>
        <begin position="206"/>
        <end position="334"/>
    </location>
</feature>
<dbReference type="Proteomes" id="UP001566204">
    <property type="component" value="Unassembled WGS sequence"/>
</dbReference>
<dbReference type="Gene3D" id="2.170.130.10">
    <property type="entry name" value="TonB-dependent receptor, plug domain"/>
    <property type="match status" value="1"/>
</dbReference>
<reference evidence="9 12" key="2">
    <citation type="submission" date="2024-06" db="EMBL/GenBank/DDBJ databases">
        <title>Soil Sphingobacterium thalpophilum.</title>
        <authorList>
            <person name="Yang J."/>
            <person name="Li J."/>
        </authorList>
    </citation>
    <scope>NUCLEOTIDE SEQUENCE [LARGE SCALE GENOMIC DNA]</scope>
    <source>
        <strain evidence="9 12">22g91tb</strain>
    </source>
</reference>
<dbReference type="InterPro" id="IPR036942">
    <property type="entry name" value="Beta-barrel_TonB_sf"/>
</dbReference>
<evidence type="ECO:0000256" key="3">
    <source>
        <dbReference type="ARBA" id="ARBA00022452"/>
    </source>
</evidence>
<evidence type="ECO:0000313" key="12">
    <source>
        <dbReference type="Proteomes" id="UP001566204"/>
    </source>
</evidence>
<dbReference type="EMBL" id="JBEOQB010000002">
    <property type="protein sequence ID" value="MEZ0451773.1"/>
    <property type="molecule type" value="Genomic_DNA"/>
</dbReference>
<proteinExistence type="inferred from homology"/>
<dbReference type="InterPro" id="IPR023997">
    <property type="entry name" value="TonB-dep_OMP_SusC/RagA_CS"/>
</dbReference>
<organism evidence="10 11">
    <name type="scientific">Sphingobacterium thalpophilum</name>
    <dbReference type="NCBI Taxonomy" id="259"/>
    <lineage>
        <taxon>Bacteria</taxon>
        <taxon>Pseudomonadati</taxon>
        <taxon>Bacteroidota</taxon>
        <taxon>Sphingobacteriia</taxon>
        <taxon>Sphingobacteriales</taxon>
        <taxon>Sphingobacteriaceae</taxon>
        <taxon>Sphingobacterium</taxon>
    </lineage>
</organism>
<dbReference type="Pfam" id="PF13715">
    <property type="entry name" value="CarbopepD_reg_2"/>
    <property type="match status" value="1"/>
</dbReference>
<dbReference type="InterPro" id="IPR037066">
    <property type="entry name" value="Plug_dom_sf"/>
</dbReference>
<comment type="similarity">
    <text evidence="7">Belongs to the TonB-dependent receptor family.</text>
</comment>
<name>A0A4U9U505_9SPHI</name>
<dbReference type="KEGG" id="stha:NCTC11429_00093"/>
<keyword evidence="2 7" id="KW-0813">Transport</keyword>
<dbReference type="NCBIfam" id="TIGR04056">
    <property type="entry name" value="OMP_RagA_SusC"/>
    <property type="match status" value="1"/>
</dbReference>
<keyword evidence="5 7" id="KW-0472">Membrane</keyword>
<evidence type="ECO:0000256" key="6">
    <source>
        <dbReference type="ARBA" id="ARBA00023237"/>
    </source>
</evidence>
<keyword evidence="4 7" id="KW-0812">Transmembrane</keyword>
<evidence type="ECO:0000256" key="1">
    <source>
        <dbReference type="ARBA" id="ARBA00004571"/>
    </source>
</evidence>
<evidence type="ECO:0000259" key="8">
    <source>
        <dbReference type="Pfam" id="PF07715"/>
    </source>
</evidence>
<dbReference type="InterPro" id="IPR039426">
    <property type="entry name" value="TonB-dep_rcpt-like"/>
</dbReference>
<comment type="subcellular location">
    <subcellularLocation>
        <location evidence="1 7">Cell outer membrane</location>
        <topology evidence="1 7">Multi-pass membrane protein</topology>
    </subcellularLocation>
</comment>
<evidence type="ECO:0000313" key="9">
    <source>
        <dbReference type="EMBL" id="MEZ0451773.1"/>
    </source>
</evidence>
<dbReference type="AlphaFoldDB" id="A0A4U9U505"/>
<evidence type="ECO:0000313" key="10">
    <source>
        <dbReference type="EMBL" id="VTR27995.1"/>
    </source>
</evidence>
<dbReference type="Gene3D" id="2.40.170.20">
    <property type="entry name" value="TonB-dependent receptor, beta-barrel domain"/>
    <property type="match status" value="1"/>
</dbReference>
<dbReference type="GeneID" id="78460931"/>
<reference evidence="10 11" key="1">
    <citation type="submission" date="2019-05" db="EMBL/GenBank/DDBJ databases">
        <authorList>
            <consortium name="Pathogen Informatics"/>
        </authorList>
    </citation>
    <scope>NUCLEOTIDE SEQUENCE [LARGE SCALE GENOMIC DNA]</scope>
    <source>
        <strain evidence="10 11">NCTC11429</strain>
    </source>
</reference>
<gene>
    <name evidence="9" type="ORF">ABTW24_09215</name>
    <name evidence="10" type="ORF">NCTC11429_00093</name>
</gene>
<evidence type="ECO:0000256" key="2">
    <source>
        <dbReference type="ARBA" id="ARBA00022448"/>
    </source>
</evidence>
<keyword evidence="10" id="KW-0675">Receptor</keyword>
<accession>A0A4U9U505</accession>
<protein>
    <submittedName>
        <fullName evidence="10">Outer membrane cobalamin receptor protein</fullName>
    </submittedName>
    <submittedName>
        <fullName evidence="9">SusC/RagA family TonB-linked outer membrane protein</fullName>
    </submittedName>
</protein>
<dbReference type="SUPFAM" id="SSF49464">
    <property type="entry name" value="Carboxypeptidase regulatory domain-like"/>
    <property type="match status" value="1"/>
</dbReference>
<evidence type="ECO:0000256" key="4">
    <source>
        <dbReference type="ARBA" id="ARBA00022692"/>
    </source>
</evidence>
<dbReference type="Pfam" id="PF07715">
    <property type="entry name" value="Plug"/>
    <property type="match status" value="1"/>
</dbReference>
<dbReference type="GO" id="GO:0009279">
    <property type="term" value="C:cell outer membrane"/>
    <property type="evidence" value="ECO:0007669"/>
    <property type="project" value="UniProtKB-SubCell"/>
</dbReference>
<dbReference type="RefSeq" id="WP_051607231.1">
    <property type="nucleotide sequence ID" value="NZ_JBEOQA010000001.1"/>
</dbReference>
<evidence type="ECO:0000256" key="7">
    <source>
        <dbReference type="PROSITE-ProRule" id="PRU01360"/>
    </source>
</evidence>
<dbReference type="SUPFAM" id="SSF56935">
    <property type="entry name" value="Porins"/>
    <property type="match status" value="1"/>
</dbReference>
<keyword evidence="3 7" id="KW-1134">Transmembrane beta strand</keyword>
<dbReference type="InterPro" id="IPR023996">
    <property type="entry name" value="TonB-dep_OMP_SusC/RagA"/>
</dbReference>
<keyword evidence="12" id="KW-1185">Reference proteome</keyword>
<dbReference type="EMBL" id="LR590484">
    <property type="protein sequence ID" value="VTR27995.1"/>
    <property type="molecule type" value="Genomic_DNA"/>
</dbReference>
<dbReference type="NCBIfam" id="TIGR04057">
    <property type="entry name" value="SusC_RagA_signa"/>
    <property type="match status" value="1"/>
</dbReference>
<keyword evidence="6 7" id="KW-0998">Cell outer membrane</keyword>
<evidence type="ECO:0000313" key="11">
    <source>
        <dbReference type="Proteomes" id="UP000308196"/>
    </source>
</evidence>
<evidence type="ECO:0000256" key="5">
    <source>
        <dbReference type="ARBA" id="ARBA00023136"/>
    </source>
</evidence>
<dbReference type="InterPro" id="IPR012910">
    <property type="entry name" value="Plug_dom"/>
</dbReference>
<dbReference type="STRING" id="1123265.GCA_000686625_04856"/>
<dbReference type="Proteomes" id="UP000308196">
    <property type="component" value="Chromosome"/>
</dbReference>
<dbReference type="InterPro" id="IPR008969">
    <property type="entry name" value="CarboxyPept-like_regulatory"/>
</dbReference>